<dbReference type="Pfam" id="PF13855">
    <property type="entry name" value="LRR_8"/>
    <property type="match status" value="5"/>
</dbReference>
<organism evidence="8 9">
    <name type="scientific">Synaphobranchus kaupii</name>
    <name type="common">Kaup's arrowtooth eel</name>
    <dbReference type="NCBI Taxonomy" id="118154"/>
    <lineage>
        <taxon>Eukaryota</taxon>
        <taxon>Metazoa</taxon>
        <taxon>Chordata</taxon>
        <taxon>Craniata</taxon>
        <taxon>Vertebrata</taxon>
        <taxon>Euteleostomi</taxon>
        <taxon>Actinopterygii</taxon>
        <taxon>Neopterygii</taxon>
        <taxon>Teleostei</taxon>
        <taxon>Anguilliformes</taxon>
        <taxon>Synaphobranchidae</taxon>
        <taxon>Synaphobranchus</taxon>
    </lineage>
</organism>
<feature type="domain" description="LRRCT" evidence="7">
    <location>
        <begin position="457"/>
        <end position="509"/>
    </location>
</feature>
<dbReference type="InterPro" id="IPR000483">
    <property type="entry name" value="Cys-rich_flank_reg_C"/>
</dbReference>
<accession>A0A9Q1G3P0</accession>
<evidence type="ECO:0000256" key="4">
    <source>
        <dbReference type="ARBA" id="ARBA00023180"/>
    </source>
</evidence>
<keyword evidence="6" id="KW-0472">Membrane</keyword>
<keyword evidence="9" id="KW-1185">Reference proteome</keyword>
<dbReference type="GO" id="GO:0005886">
    <property type="term" value="C:plasma membrane"/>
    <property type="evidence" value="ECO:0007669"/>
    <property type="project" value="TreeGrafter"/>
</dbReference>
<dbReference type="Proteomes" id="UP001152622">
    <property type="component" value="Chromosome 2"/>
</dbReference>
<dbReference type="InterPro" id="IPR050541">
    <property type="entry name" value="LRR_TM_domain-containing"/>
</dbReference>
<reference evidence="8" key="1">
    <citation type="journal article" date="2023" name="Science">
        <title>Genome structures resolve the early diversification of teleost fishes.</title>
        <authorList>
            <person name="Parey E."/>
            <person name="Louis A."/>
            <person name="Montfort J."/>
            <person name="Bouchez O."/>
            <person name="Roques C."/>
            <person name="Iampietro C."/>
            <person name="Lluch J."/>
            <person name="Castinel A."/>
            <person name="Donnadieu C."/>
            <person name="Desvignes T."/>
            <person name="Floi Bucao C."/>
            <person name="Jouanno E."/>
            <person name="Wen M."/>
            <person name="Mejri S."/>
            <person name="Dirks R."/>
            <person name="Jansen H."/>
            <person name="Henkel C."/>
            <person name="Chen W.J."/>
            <person name="Zahm M."/>
            <person name="Cabau C."/>
            <person name="Klopp C."/>
            <person name="Thompson A.W."/>
            <person name="Robinson-Rechavi M."/>
            <person name="Braasch I."/>
            <person name="Lecointre G."/>
            <person name="Bobe J."/>
            <person name="Postlethwait J.H."/>
            <person name="Berthelot C."/>
            <person name="Roest Crollius H."/>
            <person name="Guiguen Y."/>
        </authorList>
    </citation>
    <scope>NUCLEOTIDE SEQUENCE</scope>
    <source>
        <strain evidence="8">WJC10195</strain>
    </source>
</reference>
<keyword evidence="2" id="KW-0732">Signal</keyword>
<evidence type="ECO:0000256" key="6">
    <source>
        <dbReference type="SAM" id="Phobius"/>
    </source>
</evidence>
<evidence type="ECO:0000256" key="2">
    <source>
        <dbReference type="ARBA" id="ARBA00022729"/>
    </source>
</evidence>
<protein>
    <recommendedName>
        <fullName evidence="7">LRRCT domain-containing protein</fullName>
    </recommendedName>
</protein>
<dbReference type="FunFam" id="3.80.10.10:FF:001164">
    <property type="entry name" value="GH01279p"/>
    <property type="match status" value="2"/>
</dbReference>
<dbReference type="InterPro" id="IPR003591">
    <property type="entry name" value="Leu-rich_rpt_typical-subtyp"/>
</dbReference>
<dbReference type="Gene3D" id="3.80.10.10">
    <property type="entry name" value="Ribonuclease Inhibitor"/>
    <property type="match status" value="5"/>
</dbReference>
<dbReference type="InterPro" id="IPR001611">
    <property type="entry name" value="Leu-rich_rpt"/>
</dbReference>
<feature type="region of interest" description="Disordered" evidence="5">
    <location>
        <begin position="846"/>
        <end position="893"/>
    </location>
</feature>
<dbReference type="SMART" id="SM00082">
    <property type="entry name" value="LRRCT"/>
    <property type="match status" value="2"/>
</dbReference>
<dbReference type="AlphaFoldDB" id="A0A9Q1G3P0"/>
<dbReference type="FunFam" id="3.80.10.10:FF:000770">
    <property type="entry name" value="Uncharacterized protein"/>
    <property type="match status" value="1"/>
</dbReference>
<dbReference type="InterPro" id="IPR032675">
    <property type="entry name" value="LRR_dom_sf"/>
</dbReference>
<feature type="domain" description="LRRCT" evidence="7">
    <location>
        <begin position="784"/>
        <end position="836"/>
    </location>
</feature>
<name>A0A9Q1G3P0_SYNKA</name>
<dbReference type="PANTHER" id="PTHR24369">
    <property type="entry name" value="ANTIGEN BSP, PUTATIVE-RELATED"/>
    <property type="match status" value="1"/>
</dbReference>
<dbReference type="SMART" id="SM00364">
    <property type="entry name" value="LRR_BAC"/>
    <property type="match status" value="6"/>
</dbReference>
<comment type="caution">
    <text evidence="8">The sequence shown here is derived from an EMBL/GenBank/DDBJ whole genome shotgun (WGS) entry which is preliminary data.</text>
</comment>
<evidence type="ECO:0000256" key="3">
    <source>
        <dbReference type="ARBA" id="ARBA00022737"/>
    </source>
</evidence>
<feature type="transmembrane region" description="Helical" evidence="6">
    <location>
        <begin position="902"/>
        <end position="923"/>
    </location>
</feature>
<evidence type="ECO:0000313" key="8">
    <source>
        <dbReference type="EMBL" id="KAJ8374334.1"/>
    </source>
</evidence>
<dbReference type="PROSITE" id="PS51450">
    <property type="entry name" value="LRR"/>
    <property type="match status" value="5"/>
</dbReference>
<keyword evidence="6" id="KW-0812">Transmembrane</keyword>
<keyword evidence="6" id="KW-1133">Transmembrane helix</keyword>
<dbReference type="OrthoDB" id="27267at2759"/>
<evidence type="ECO:0000256" key="1">
    <source>
        <dbReference type="ARBA" id="ARBA00022614"/>
    </source>
</evidence>
<proteinExistence type="predicted"/>
<keyword evidence="1" id="KW-0433">Leucine-rich repeat</keyword>
<keyword evidence="4" id="KW-0325">Glycoprotein</keyword>
<dbReference type="SMART" id="SM00369">
    <property type="entry name" value="LRR_TYP"/>
    <property type="match status" value="21"/>
</dbReference>
<sequence length="943" mass="105645">MPSALGTSRVPSPWEGHPYYKRQTYPSIAHVFSAQFKGAMFFFLTFLLFGELLSSAICCPAGCYCTADEVVECGGNVTDVPSLVSPKTILLRLVGTQITELGKQSFRHLPVLLGLDVSHSLLKTVSSAAFDQLPRLHSLKLSFTKLSSLPGQVFSNLTSLKQLFLRGNELETIPQGLFDALVKLTLLDLSSNRLVYLDRNVFQNLENLNELDLGNNSLRELPVSVFSPLIRLHYLRLYFNKLESLHPRTFDNITDLLELDLFNNSISQLSPRLFWNLSNLEKLSLSRNKLQTIPDQSFYYLPRMSHLSLYINPLTFLPDRLIGHMPRLKEFYLYETELDTLPENLFCNMTTLKILAVSFNRRLQHLPKDIFSCLSSLYRLKLEANNLQFLHRDLFSGLINLDTLILNSNKLHSLPSDIFRDVPRLANISLENNLLETLPGEVLSVAAMLRKVTLKDNPWKCSCDILDFAEWAFLPDDTLIPEIVPLEETSHYILPPRYGTTEGASNGSPAFYKAVILEPEDRIVHNNRFNGWVYLWTLPPSGPRLVFTEPGVSSRSCTPLNPRFHSLSGPTTGASWIWVFLENLDLSRNLLSSVPGEAFSQLTHLQTINLAKNNITDISVEAFRGLGELRSLRLNGNAVGQIPAGCFDDLGIFLNLPNLVQISLFENQLRSLSMGVFGPMALQELWLYENRLTHLEDAVFSNLTNLRLLVLSRNQIGTISAGAFSGLEELGEVSLHTNLLSSLEEGTFSGLPKLWIFTTTLCRACRRSFLDSLDTVKKVILAQNPWRCDRDILPLRDWVKSRPSKVQNASLLTCLSPDSMIHTKITDLSDEDVVARKLSTSTTKAAIATTPSDSMVTPTDMRRRPHTQPPKKGTPAVTPSPGEEQDNSNLGDGEGLSQGAKIAIITLFCTVIIATAVICWVSCRRKRRASRNLYQQAKKGAVI</sequence>
<dbReference type="SUPFAM" id="SSF52058">
    <property type="entry name" value="L domain-like"/>
    <property type="match status" value="3"/>
</dbReference>
<dbReference type="PANTHER" id="PTHR24369:SF211">
    <property type="entry name" value="LEUCINE-RICH REPEAT-CONTAINING PROTEIN 15-LIKE"/>
    <property type="match status" value="1"/>
</dbReference>
<evidence type="ECO:0000313" key="9">
    <source>
        <dbReference type="Proteomes" id="UP001152622"/>
    </source>
</evidence>
<keyword evidence="3" id="KW-0677">Repeat</keyword>
<evidence type="ECO:0000259" key="7">
    <source>
        <dbReference type="SMART" id="SM00082"/>
    </source>
</evidence>
<dbReference type="SMART" id="SM00365">
    <property type="entry name" value="LRR_SD22"/>
    <property type="match status" value="6"/>
</dbReference>
<dbReference type="EMBL" id="JAINUF010000002">
    <property type="protein sequence ID" value="KAJ8374334.1"/>
    <property type="molecule type" value="Genomic_DNA"/>
</dbReference>
<gene>
    <name evidence="8" type="ORF">SKAU_G00049140</name>
</gene>
<evidence type="ECO:0000256" key="5">
    <source>
        <dbReference type="SAM" id="MobiDB-lite"/>
    </source>
</evidence>